<proteinExistence type="predicted"/>
<sequence length="117" mass="13282">MELVQIPFKEVDLHPDFYNSNFHTSVEAPNLPIPTEKPQSFIRWLLLTASSQSIPWSSIQIITLTPAQSELILSASLASLHTREPNRLYTEELASLALSAHFTSLDFSTRRTVFKVR</sequence>
<organism evidence="1 2">
    <name type="scientific">Rhynchosporium agropyri</name>
    <dbReference type="NCBI Taxonomy" id="914238"/>
    <lineage>
        <taxon>Eukaryota</taxon>
        <taxon>Fungi</taxon>
        <taxon>Dikarya</taxon>
        <taxon>Ascomycota</taxon>
        <taxon>Pezizomycotina</taxon>
        <taxon>Leotiomycetes</taxon>
        <taxon>Helotiales</taxon>
        <taxon>Ploettnerulaceae</taxon>
        <taxon>Rhynchosporium</taxon>
    </lineage>
</organism>
<dbReference type="EMBL" id="FJUX01000067">
    <property type="protein sequence ID" value="CZT04202.1"/>
    <property type="molecule type" value="Genomic_DNA"/>
</dbReference>
<keyword evidence="2" id="KW-1185">Reference proteome</keyword>
<protein>
    <submittedName>
        <fullName evidence="1">Uncharacterized protein</fullName>
    </submittedName>
</protein>
<evidence type="ECO:0000313" key="1">
    <source>
        <dbReference type="EMBL" id="CZT04202.1"/>
    </source>
</evidence>
<evidence type="ECO:0000313" key="2">
    <source>
        <dbReference type="Proteomes" id="UP000178912"/>
    </source>
</evidence>
<dbReference type="Proteomes" id="UP000178912">
    <property type="component" value="Unassembled WGS sequence"/>
</dbReference>
<name>A0A1E1L150_9HELO</name>
<dbReference type="AlphaFoldDB" id="A0A1E1L150"/>
<reference evidence="2" key="1">
    <citation type="submission" date="2016-03" db="EMBL/GenBank/DDBJ databases">
        <authorList>
            <person name="Guldener U."/>
        </authorList>
    </citation>
    <scope>NUCLEOTIDE SEQUENCE [LARGE SCALE GENOMIC DNA]</scope>
    <source>
        <strain evidence="2">04CH-RAC-A.6.1</strain>
    </source>
</reference>
<gene>
    <name evidence="1" type="ORF">RAG0_10744</name>
</gene>
<dbReference type="OrthoDB" id="360540at2759"/>
<accession>A0A1E1L150</accession>